<organism evidence="2 3">
    <name type="scientific">Candidula unifasciata</name>
    <dbReference type="NCBI Taxonomy" id="100452"/>
    <lineage>
        <taxon>Eukaryota</taxon>
        <taxon>Metazoa</taxon>
        <taxon>Spiralia</taxon>
        <taxon>Lophotrochozoa</taxon>
        <taxon>Mollusca</taxon>
        <taxon>Gastropoda</taxon>
        <taxon>Heterobranchia</taxon>
        <taxon>Euthyneura</taxon>
        <taxon>Panpulmonata</taxon>
        <taxon>Eupulmonata</taxon>
        <taxon>Stylommatophora</taxon>
        <taxon>Helicina</taxon>
        <taxon>Helicoidea</taxon>
        <taxon>Geomitridae</taxon>
        <taxon>Candidula</taxon>
    </lineage>
</organism>
<evidence type="ECO:0000256" key="1">
    <source>
        <dbReference type="SAM" id="MobiDB-lite"/>
    </source>
</evidence>
<feature type="compositionally biased region" description="Basic residues" evidence="1">
    <location>
        <begin position="116"/>
        <end position="126"/>
    </location>
</feature>
<sequence length="548" mass="62237">MESERSEAVLTAGQISSDVSNNHLAAESGSLGRSSQGSISTETVVSEKEHFKSADLREARNEDEKGIVDKTEEDKLHEEMKSVTNLGSKASHKLPEKEGETNESNKPVNKKDSNTKAKKKRNKKLKRTTEKRTAFDGRKVVYVTECTQTDWNWKDKAEKSGKGTVPSSSAAPSPTEAKSDSRQSLEQTQGEMENRQEIITVTDLTPFFLVPDDEFGIPVVELSSDSDASSEEPYERPKYYRHHLPSVGPPQILRYIRESEILEKTEGKANDNWDHLQREPSYETPAFEEHGSSLGMFSGPCEFCGVDIKPFPSLDQQLSQSPDSLYCCEEYREFVEFATTTAVRMEEEKIKNQQQISIKVHAHYGSAHDRHLAKEKAVQRMHERELLRREQEANGLHAAFQQTHVIGGKGPRRSGPEPGQGGQEPRRDGQEPRRDGQEPRRDGQEARRDGQEPRRDAHEPRRGENELGRVGFKPGRGRQEPGRDELKPGGYEYELRRKRMRQNRETRGHLKAVEYCLSVHFHLFSQECIYTILTFCCSFVHSLTTAKN</sequence>
<dbReference type="Proteomes" id="UP000678393">
    <property type="component" value="Unassembled WGS sequence"/>
</dbReference>
<feature type="compositionally biased region" description="Basic and acidic residues" evidence="1">
    <location>
        <begin position="152"/>
        <end position="161"/>
    </location>
</feature>
<dbReference type="AlphaFoldDB" id="A0A8S3Z9R0"/>
<feature type="compositionally biased region" description="Polar residues" evidence="1">
    <location>
        <begin position="31"/>
        <end position="44"/>
    </location>
</feature>
<dbReference type="EMBL" id="CAJHNH020001800">
    <property type="protein sequence ID" value="CAG5124540.1"/>
    <property type="molecule type" value="Genomic_DNA"/>
</dbReference>
<reference evidence="2" key="1">
    <citation type="submission" date="2021-04" db="EMBL/GenBank/DDBJ databases">
        <authorList>
            <consortium name="Molecular Ecology Group"/>
        </authorList>
    </citation>
    <scope>NUCLEOTIDE SEQUENCE</scope>
</reference>
<protein>
    <submittedName>
        <fullName evidence="2">Uncharacterized protein</fullName>
    </submittedName>
</protein>
<accession>A0A8S3Z9R0</accession>
<feature type="compositionally biased region" description="Polar residues" evidence="1">
    <location>
        <begin position="184"/>
        <end position="197"/>
    </location>
</feature>
<dbReference type="PANTHER" id="PTHR23093">
    <property type="entry name" value="SIMILAR TO CHROMOSOME 3 OPEN READING FRAME 20"/>
    <property type="match status" value="1"/>
</dbReference>
<feature type="region of interest" description="Disordered" evidence="1">
    <location>
        <begin position="152"/>
        <end position="197"/>
    </location>
</feature>
<name>A0A8S3Z9R0_9EUPU</name>
<feature type="compositionally biased region" description="Basic and acidic residues" evidence="1">
    <location>
        <begin position="424"/>
        <end position="467"/>
    </location>
</feature>
<dbReference type="PANTHER" id="PTHR23093:SF18">
    <property type="entry name" value="GLUTAMATE RICH 6"/>
    <property type="match status" value="1"/>
</dbReference>
<proteinExistence type="predicted"/>
<evidence type="ECO:0000313" key="3">
    <source>
        <dbReference type="Proteomes" id="UP000678393"/>
    </source>
</evidence>
<feature type="compositionally biased region" description="Polar residues" evidence="1">
    <location>
        <begin position="13"/>
        <end position="23"/>
    </location>
</feature>
<feature type="region of interest" description="Disordered" evidence="1">
    <location>
        <begin position="403"/>
        <end position="490"/>
    </location>
</feature>
<feature type="non-terminal residue" evidence="2">
    <location>
        <position position="1"/>
    </location>
</feature>
<dbReference type="OrthoDB" id="527209at2759"/>
<evidence type="ECO:0000313" key="2">
    <source>
        <dbReference type="EMBL" id="CAG5124540.1"/>
    </source>
</evidence>
<feature type="compositionally biased region" description="Basic and acidic residues" evidence="1">
    <location>
        <begin position="477"/>
        <end position="487"/>
    </location>
</feature>
<gene>
    <name evidence="2" type="ORF">CUNI_LOCUS10098</name>
</gene>
<keyword evidence="3" id="KW-1185">Reference proteome</keyword>
<feature type="region of interest" description="Disordered" evidence="1">
    <location>
        <begin position="1"/>
        <end position="131"/>
    </location>
</feature>
<comment type="caution">
    <text evidence="2">The sequence shown here is derived from an EMBL/GenBank/DDBJ whole genome shotgun (WGS) entry which is preliminary data.</text>
</comment>
<feature type="compositionally biased region" description="Basic and acidic residues" evidence="1">
    <location>
        <begin position="45"/>
        <end position="81"/>
    </location>
</feature>